<protein>
    <submittedName>
        <fullName evidence="8">Unannotated protein</fullName>
    </submittedName>
</protein>
<dbReference type="Gene3D" id="3.60.10.10">
    <property type="entry name" value="Endonuclease/exonuclease/phosphatase"/>
    <property type="match status" value="1"/>
</dbReference>
<dbReference type="EMBL" id="CAFBQP010000091">
    <property type="protein sequence ID" value="CAB5067077.1"/>
    <property type="molecule type" value="Genomic_DNA"/>
</dbReference>
<dbReference type="AlphaFoldDB" id="A0A6J6UI99"/>
<dbReference type="InterPro" id="IPR004808">
    <property type="entry name" value="AP_endonuc_1"/>
</dbReference>
<name>A0A6J6UI99_9ZZZZ</name>
<dbReference type="Pfam" id="PF03372">
    <property type="entry name" value="Exo_endo_phos"/>
    <property type="match status" value="1"/>
</dbReference>
<proteinExistence type="inferred from homology"/>
<dbReference type="PANTHER" id="PTHR43250:SF2">
    <property type="entry name" value="EXODEOXYRIBONUCLEASE III"/>
    <property type="match status" value="1"/>
</dbReference>
<evidence type="ECO:0000256" key="4">
    <source>
        <dbReference type="ARBA" id="ARBA00022801"/>
    </source>
</evidence>
<dbReference type="InterPro" id="IPR037493">
    <property type="entry name" value="ExoIII-like"/>
</dbReference>
<dbReference type="SUPFAM" id="SSF56219">
    <property type="entry name" value="DNase I-like"/>
    <property type="match status" value="1"/>
</dbReference>
<evidence type="ECO:0000256" key="2">
    <source>
        <dbReference type="ARBA" id="ARBA00007092"/>
    </source>
</evidence>
<feature type="domain" description="Endonuclease/exonuclease/phosphatase" evidence="6">
    <location>
        <begin position="13"/>
        <end position="272"/>
    </location>
</feature>
<dbReference type="EMBL" id="CAEZXX010000028">
    <property type="protein sequence ID" value="CAB4700860.1"/>
    <property type="molecule type" value="Genomic_DNA"/>
</dbReference>
<accession>A0A6J6UI99</accession>
<dbReference type="EMBL" id="CAEZYY010000019">
    <property type="protein sequence ID" value="CAB4758189.1"/>
    <property type="molecule type" value="Genomic_DNA"/>
</dbReference>
<comment type="cofactor">
    <cofactor evidence="1">
        <name>Mg(2+)</name>
        <dbReference type="ChEBI" id="CHEBI:18420"/>
    </cofactor>
</comment>
<keyword evidence="5" id="KW-0460">Magnesium</keyword>
<dbReference type="PROSITE" id="PS51435">
    <property type="entry name" value="AP_NUCLEASE_F1_4"/>
    <property type="match status" value="1"/>
</dbReference>
<evidence type="ECO:0000256" key="3">
    <source>
        <dbReference type="ARBA" id="ARBA00022723"/>
    </source>
</evidence>
<dbReference type="InterPro" id="IPR005135">
    <property type="entry name" value="Endo/exonuclease/phosphatase"/>
</dbReference>
<keyword evidence="4" id="KW-0378">Hydrolase</keyword>
<evidence type="ECO:0000313" key="7">
    <source>
        <dbReference type="EMBL" id="CAB4700860.1"/>
    </source>
</evidence>
<dbReference type="NCBIfam" id="TIGR00633">
    <property type="entry name" value="xth"/>
    <property type="match status" value="1"/>
</dbReference>
<evidence type="ECO:0000313" key="8">
    <source>
        <dbReference type="EMBL" id="CAB4758189.1"/>
    </source>
</evidence>
<reference evidence="8" key="1">
    <citation type="submission" date="2020-05" db="EMBL/GenBank/DDBJ databases">
        <authorList>
            <person name="Chiriac C."/>
            <person name="Salcher M."/>
            <person name="Ghai R."/>
            <person name="Kavagutti S V."/>
        </authorList>
    </citation>
    <scope>NUCLEOTIDE SEQUENCE</scope>
</reference>
<gene>
    <name evidence="7" type="ORF">UFOPK2602_00580</name>
    <name evidence="8" type="ORF">UFOPK2806_01463</name>
    <name evidence="9" type="ORF">UFOPK4306_01982</name>
</gene>
<comment type="similarity">
    <text evidence="2">Belongs to the DNA repair enzymes AP/ExoA family.</text>
</comment>
<dbReference type="InterPro" id="IPR036691">
    <property type="entry name" value="Endo/exonu/phosph_ase_sf"/>
</dbReference>
<dbReference type="GO" id="GO:0046872">
    <property type="term" value="F:metal ion binding"/>
    <property type="evidence" value="ECO:0007669"/>
    <property type="project" value="UniProtKB-KW"/>
</dbReference>
<evidence type="ECO:0000256" key="5">
    <source>
        <dbReference type="ARBA" id="ARBA00022842"/>
    </source>
</evidence>
<organism evidence="8">
    <name type="scientific">freshwater metagenome</name>
    <dbReference type="NCBI Taxonomy" id="449393"/>
    <lineage>
        <taxon>unclassified sequences</taxon>
        <taxon>metagenomes</taxon>
        <taxon>ecological metagenomes</taxon>
    </lineage>
</organism>
<dbReference type="PANTHER" id="PTHR43250">
    <property type="entry name" value="EXODEOXYRIBONUCLEASE III"/>
    <property type="match status" value="1"/>
</dbReference>
<dbReference type="GO" id="GO:0008311">
    <property type="term" value="F:double-stranded DNA 3'-5' DNA exonuclease activity"/>
    <property type="evidence" value="ECO:0007669"/>
    <property type="project" value="InterPro"/>
</dbReference>
<sequence>MQGMKKPAALMVASVNVNGLRAASANGMAGWFAHRKPDLVTMQEVRAPDALVPGLVETLGGSGWHVAHAECSAKGRAGVAVASRRPIVGTRTGVRGGTGGDDGFDDSGRWVEVDIETADGRGLTVVSCYVHTGDAEVPSRMSEKLAFLGAMSARLGALSADGRHVLLTGDLNVAHREVDIKNWKGNLKKAGFLPEERSWFDQMFAAGWVDVGRALGGDGPGPYSWWSWRGKAFDTDAGWRIDYHVATPDLAAAARDAVVDRAPSYAERWSDHAPVVISYGI</sequence>
<evidence type="ECO:0000256" key="1">
    <source>
        <dbReference type="ARBA" id="ARBA00001946"/>
    </source>
</evidence>
<keyword evidence="3" id="KW-0479">Metal-binding</keyword>
<evidence type="ECO:0000313" key="9">
    <source>
        <dbReference type="EMBL" id="CAB5067077.1"/>
    </source>
</evidence>
<evidence type="ECO:0000259" key="6">
    <source>
        <dbReference type="Pfam" id="PF03372"/>
    </source>
</evidence>
<dbReference type="NCBIfam" id="TIGR00195">
    <property type="entry name" value="exoDNase_III"/>
    <property type="match status" value="1"/>
</dbReference>
<dbReference type="GO" id="GO:0006281">
    <property type="term" value="P:DNA repair"/>
    <property type="evidence" value="ECO:0007669"/>
    <property type="project" value="InterPro"/>
</dbReference>